<reference evidence="10 11" key="1">
    <citation type="submission" date="2018-12" db="EMBL/GenBank/DDBJ databases">
        <authorList>
            <consortium name="Pathogen Informatics"/>
        </authorList>
    </citation>
    <scope>NUCLEOTIDE SEQUENCE [LARGE SCALE GENOMIC DNA]</scope>
    <source>
        <strain evidence="10 11">NCTC13193</strain>
    </source>
</reference>
<comment type="subcellular location">
    <subcellularLocation>
        <location evidence="1 8">Cell outer membrane</location>
        <topology evidence="1 8">Multi-pass membrane protein</topology>
    </subcellularLocation>
</comment>
<keyword evidence="5" id="KW-0732">Signal</keyword>
<evidence type="ECO:0000313" key="11">
    <source>
        <dbReference type="Proteomes" id="UP000270487"/>
    </source>
</evidence>
<dbReference type="AlphaFoldDB" id="A0A3S4XKX8"/>
<evidence type="ECO:0000256" key="5">
    <source>
        <dbReference type="ARBA" id="ARBA00022729"/>
    </source>
</evidence>
<gene>
    <name evidence="10" type="primary">papC_15</name>
    <name evidence="10" type="ORF">NCTC13193_04982</name>
</gene>
<accession>A0A3S4XKX8</accession>
<proteinExistence type="inferred from homology"/>
<comment type="similarity">
    <text evidence="2 8">Belongs to the fimbrial export usher family.</text>
</comment>
<dbReference type="GO" id="GO:0009297">
    <property type="term" value="P:pilus assembly"/>
    <property type="evidence" value="ECO:0007669"/>
    <property type="project" value="InterPro"/>
</dbReference>
<dbReference type="InterPro" id="IPR018030">
    <property type="entry name" value="Fimbrial_membr_usher_CS"/>
</dbReference>
<keyword evidence="3 8" id="KW-0813">Transport</keyword>
<evidence type="ECO:0000256" key="9">
    <source>
        <dbReference type="SAM" id="MobiDB-lite"/>
    </source>
</evidence>
<evidence type="ECO:0000256" key="8">
    <source>
        <dbReference type="RuleBase" id="RU003884"/>
    </source>
</evidence>
<dbReference type="InterPro" id="IPR000015">
    <property type="entry name" value="Fimb_usher"/>
</dbReference>
<dbReference type="FunFam" id="2.60.40.3110:FF:000001">
    <property type="entry name" value="Putative fimbrial outer membrane usher"/>
    <property type="match status" value="1"/>
</dbReference>
<dbReference type="Pfam" id="PF00577">
    <property type="entry name" value="Usher"/>
    <property type="match status" value="1"/>
</dbReference>
<evidence type="ECO:0000256" key="7">
    <source>
        <dbReference type="ARBA" id="ARBA00023237"/>
    </source>
</evidence>
<sequence>MLDYNVNARSQHQQRDGSNSYSVSGNGTAGANLGSWRLRADWQGNSNHQTGSSSYSENRLEWSRYYAYRAVPTLQSKLTLGESSLDSGMFDSFSFTGMSLVSDDSMLPPNLRGYAPEVTGVAKTNAKVIIRQQGRVLYESSVAAGPFRIQDLNDAVSGELNVRVEEQDGSVQEFTVNTASIPYLTRPGLVRFKLAAGRPSDSQHHSQGPLFGTGEFSWG</sequence>
<dbReference type="PROSITE" id="PS01151">
    <property type="entry name" value="FIMBRIAL_USHER"/>
    <property type="match status" value="1"/>
</dbReference>
<evidence type="ECO:0000256" key="2">
    <source>
        <dbReference type="ARBA" id="ARBA00008064"/>
    </source>
</evidence>
<protein>
    <submittedName>
        <fullName evidence="10">Outer membrane usher protein papC</fullName>
    </submittedName>
</protein>
<evidence type="ECO:0000313" key="10">
    <source>
        <dbReference type="EMBL" id="VEI75485.1"/>
    </source>
</evidence>
<keyword evidence="7 8" id="KW-0998">Cell outer membrane</keyword>
<organism evidence="10 11">
    <name type="scientific">Serratia fonticola</name>
    <dbReference type="NCBI Taxonomy" id="47917"/>
    <lineage>
        <taxon>Bacteria</taxon>
        <taxon>Pseudomonadati</taxon>
        <taxon>Pseudomonadota</taxon>
        <taxon>Gammaproteobacteria</taxon>
        <taxon>Enterobacterales</taxon>
        <taxon>Yersiniaceae</taxon>
        <taxon>Serratia</taxon>
    </lineage>
</organism>
<evidence type="ECO:0000256" key="1">
    <source>
        <dbReference type="ARBA" id="ARBA00004571"/>
    </source>
</evidence>
<keyword evidence="4 8" id="KW-0812">Transmembrane</keyword>
<dbReference type="EMBL" id="LR134492">
    <property type="protein sequence ID" value="VEI75485.1"/>
    <property type="molecule type" value="Genomic_DNA"/>
</dbReference>
<evidence type="ECO:0000256" key="3">
    <source>
        <dbReference type="ARBA" id="ARBA00022448"/>
    </source>
</evidence>
<feature type="region of interest" description="Disordered" evidence="9">
    <location>
        <begin position="199"/>
        <end position="219"/>
    </location>
</feature>
<feature type="compositionally biased region" description="Polar residues" evidence="9">
    <location>
        <begin position="7"/>
        <end position="25"/>
    </location>
</feature>
<dbReference type="Gene3D" id="2.60.40.3110">
    <property type="match status" value="1"/>
</dbReference>
<evidence type="ECO:0000256" key="4">
    <source>
        <dbReference type="ARBA" id="ARBA00022692"/>
    </source>
</evidence>
<dbReference type="GO" id="GO:0009279">
    <property type="term" value="C:cell outer membrane"/>
    <property type="evidence" value="ECO:0007669"/>
    <property type="project" value="UniProtKB-SubCell"/>
</dbReference>
<keyword evidence="8" id="KW-1029">Fimbrium biogenesis</keyword>
<dbReference type="PANTHER" id="PTHR30451">
    <property type="entry name" value="OUTER MEMBRANE USHER PROTEIN"/>
    <property type="match status" value="1"/>
</dbReference>
<feature type="region of interest" description="Disordered" evidence="9">
    <location>
        <begin position="1"/>
        <end position="25"/>
    </location>
</feature>
<dbReference type="Proteomes" id="UP000270487">
    <property type="component" value="Chromosome"/>
</dbReference>
<name>A0A3S4XKX8_SERFO</name>
<dbReference type="GO" id="GO:0015473">
    <property type="term" value="F:fimbrial usher porin activity"/>
    <property type="evidence" value="ECO:0007669"/>
    <property type="project" value="InterPro"/>
</dbReference>
<dbReference type="PANTHER" id="PTHR30451:SF10">
    <property type="entry name" value="OUTER MEMBRANE USHER PROTEIN YFCU-RELATED"/>
    <property type="match status" value="1"/>
</dbReference>
<evidence type="ECO:0000256" key="6">
    <source>
        <dbReference type="ARBA" id="ARBA00023136"/>
    </source>
</evidence>
<keyword evidence="6 8" id="KW-0472">Membrane</keyword>